<name>A0ABR8F404_NOSLI</name>
<dbReference type="InterPro" id="IPR050272">
    <property type="entry name" value="Isochorismatase-like_hydrls"/>
</dbReference>
<dbReference type="CDD" id="cd01014">
    <property type="entry name" value="nicotinamidase_related"/>
    <property type="match status" value="1"/>
</dbReference>
<evidence type="ECO:0000259" key="2">
    <source>
        <dbReference type="Pfam" id="PF00857"/>
    </source>
</evidence>
<keyword evidence="1 3" id="KW-0378">Hydrolase</keyword>
<proteinExistence type="predicted"/>
<reference evidence="3 4" key="1">
    <citation type="journal article" date="2020" name="ISME J.">
        <title>Comparative genomics reveals insights into cyanobacterial evolution and habitat adaptation.</title>
        <authorList>
            <person name="Chen M.Y."/>
            <person name="Teng W.K."/>
            <person name="Zhao L."/>
            <person name="Hu C.X."/>
            <person name="Zhou Y.K."/>
            <person name="Han B.P."/>
            <person name="Song L.R."/>
            <person name="Shu W.S."/>
        </authorList>
    </citation>
    <scope>NUCLEOTIDE SEQUENCE [LARGE SCALE GENOMIC DNA]</scope>
    <source>
        <strain evidence="3 4">FACHB-391</strain>
    </source>
</reference>
<dbReference type="RefSeq" id="WP_190899309.1">
    <property type="nucleotide sequence ID" value="NZ_JACJTE010000054.1"/>
</dbReference>
<dbReference type="EMBL" id="JACJTE010000054">
    <property type="protein sequence ID" value="MBD2564630.1"/>
    <property type="molecule type" value="Genomic_DNA"/>
</dbReference>
<sequence length="189" mass="21154">MKRALLVIDVQNEYFTGKLPISYPSGSLDKILQVMNVANERGIPVIIVRHTQPPENSAIFKKGSPEWELHPEITKRPYDLLIEKSLPGSFTETELEAWLKERNIDTVVISGYMTQMCCDTTARQASHLGFSVEFLSDATGTLAFTNNAGVATDEELHRATLVSQDTFISKVIDTSKWINNLEDPNEAQL</sequence>
<dbReference type="Gene3D" id="3.40.50.850">
    <property type="entry name" value="Isochorismatase-like"/>
    <property type="match status" value="1"/>
</dbReference>
<comment type="caution">
    <text evidence="3">The sequence shown here is derived from an EMBL/GenBank/DDBJ whole genome shotgun (WGS) entry which is preliminary data.</text>
</comment>
<dbReference type="PANTHER" id="PTHR43540:SF6">
    <property type="entry name" value="ISOCHORISMATASE-LIKE DOMAIN-CONTAINING PROTEIN"/>
    <property type="match status" value="1"/>
</dbReference>
<dbReference type="InterPro" id="IPR000868">
    <property type="entry name" value="Isochorismatase-like_dom"/>
</dbReference>
<organism evidence="3 4">
    <name type="scientific">Nostoc linckia FACHB-391</name>
    <dbReference type="NCBI Taxonomy" id="2692906"/>
    <lineage>
        <taxon>Bacteria</taxon>
        <taxon>Bacillati</taxon>
        <taxon>Cyanobacteriota</taxon>
        <taxon>Cyanophyceae</taxon>
        <taxon>Nostocales</taxon>
        <taxon>Nostocaceae</taxon>
        <taxon>Nostoc</taxon>
    </lineage>
</organism>
<dbReference type="GO" id="GO:0016787">
    <property type="term" value="F:hydrolase activity"/>
    <property type="evidence" value="ECO:0007669"/>
    <property type="project" value="UniProtKB-KW"/>
</dbReference>
<dbReference type="PANTHER" id="PTHR43540">
    <property type="entry name" value="PEROXYUREIDOACRYLATE/UREIDOACRYLATE AMIDOHYDROLASE-RELATED"/>
    <property type="match status" value="1"/>
</dbReference>
<gene>
    <name evidence="3" type="ORF">H6G95_29405</name>
</gene>
<dbReference type="Pfam" id="PF00857">
    <property type="entry name" value="Isochorismatase"/>
    <property type="match status" value="1"/>
</dbReference>
<keyword evidence="4" id="KW-1185">Reference proteome</keyword>
<protein>
    <submittedName>
        <fullName evidence="3">Cysteine hydrolase</fullName>
    </submittedName>
</protein>
<evidence type="ECO:0000256" key="1">
    <source>
        <dbReference type="ARBA" id="ARBA00022801"/>
    </source>
</evidence>
<evidence type="ECO:0000313" key="3">
    <source>
        <dbReference type="EMBL" id="MBD2564630.1"/>
    </source>
</evidence>
<dbReference type="SUPFAM" id="SSF52499">
    <property type="entry name" value="Isochorismatase-like hydrolases"/>
    <property type="match status" value="1"/>
</dbReference>
<dbReference type="InterPro" id="IPR036380">
    <property type="entry name" value="Isochorismatase-like_sf"/>
</dbReference>
<accession>A0ABR8F404</accession>
<dbReference type="Proteomes" id="UP000604661">
    <property type="component" value="Unassembled WGS sequence"/>
</dbReference>
<evidence type="ECO:0000313" key="4">
    <source>
        <dbReference type="Proteomes" id="UP000604661"/>
    </source>
</evidence>
<feature type="domain" description="Isochorismatase-like" evidence="2">
    <location>
        <begin position="4"/>
        <end position="143"/>
    </location>
</feature>